<reference evidence="10 11" key="1">
    <citation type="submission" date="2017-03" db="EMBL/GenBank/DDBJ databases">
        <title>Genome Survey of Euroglyphus maynei.</title>
        <authorList>
            <person name="Arlian L.G."/>
            <person name="Morgan M.S."/>
            <person name="Rider S.D."/>
        </authorList>
    </citation>
    <scope>NUCLEOTIDE SEQUENCE [LARGE SCALE GENOMIC DNA]</scope>
    <source>
        <strain evidence="10">Arlian Lab</strain>
        <tissue evidence="10">Whole body</tissue>
    </source>
</reference>
<dbReference type="GO" id="GO:0008409">
    <property type="term" value="F:5'-3' exonuclease activity"/>
    <property type="evidence" value="ECO:0007669"/>
    <property type="project" value="TreeGrafter"/>
</dbReference>
<keyword evidence="7 8" id="KW-0464">Manganese</keyword>
<feature type="domain" description="VRR-NUC" evidence="9">
    <location>
        <begin position="140"/>
        <end position="235"/>
    </location>
</feature>
<dbReference type="EMBL" id="MUJZ01030675">
    <property type="protein sequence ID" value="OTF77835.1"/>
    <property type="molecule type" value="Genomic_DNA"/>
</dbReference>
<dbReference type="InterPro" id="IPR033315">
    <property type="entry name" value="Fan1-like"/>
</dbReference>
<gene>
    <name evidence="10" type="ORF">BLA29_009782</name>
</gene>
<evidence type="ECO:0000256" key="1">
    <source>
        <dbReference type="ARBA" id="ARBA00000983"/>
    </source>
</evidence>
<comment type="function">
    <text evidence="8">Nuclease required for the repair of DNA interstrand cross-links (ICL). Acts as a 5'-3' exonuclease that anchors at a cut end of DNA and cleaves DNA successively at every third nucleotide, allowing to excise an ICL from one strand through flanking incisions.</text>
</comment>
<dbReference type="GO" id="GO:0046872">
    <property type="term" value="F:metal ion binding"/>
    <property type="evidence" value="ECO:0007669"/>
    <property type="project" value="UniProtKB-KW"/>
</dbReference>
<dbReference type="InterPro" id="IPR011856">
    <property type="entry name" value="tRNA_endonuc-like_dom_sf"/>
</dbReference>
<feature type="non-terminal residue" evidence="10">
    <location>
        <position position="1"/>
    </location>
</feature>
<dbReference type="Gene3D" id="3.40.1350.10">
    <property type="match status" value="1"/>
</dbReference>
<sequence>CPEYQKQNVYKKRTIVSTYRHIENETDRKNFFVTDQSNGDVEIISVEEVVRRHYLNEGFTNGIHCESKVYHLLLELLLGDILFSTNIPDTFRYHGQKVPLDLRYDSFYQQRKSLIDDRINEISTWSSEKISEEIIYKTLITEYPIDIDYVIMNNLNEIASCMTPKKLAKLLHSLATNYRHLRKGFPDLIMWNKNTGQFKAIEVKGPTDRISNIQSIWLSIMTEIDLDCELCTVKQKKNDH</sequence>
<dbReference type="InterPro" id="IPR014883">
    <property type="entry name" value="VRR_NUC"/>
</dbReference>
<keyword evidence="11" id="KW-1185">Reference proteome</keyword>
<comment type="cofactor">
    <cofactor evidence="8">
        <name>Mg(2+)</name>
        <dbReference type="ChEBI" id="CHEBI:18420"/>
    </cofactor>
    <cofactor evidence="8">
        <name>Mn(2+)</name>
        <dbReference type="ChEBI" id="CHEBI:29035"/>
    </cofactor>
</comment>
<evidence type="ECO:0000256" key="6">
    <source>
        <dbReference type="ARBA" id="ARBA00022842"/>
    </source>
</evidence>
<dbReference type="OrthoDB" id="76364at2759"/>
<evidence type="ECO:0000313" key="11">
    <source>
        <dbReference type="Proteomes" id="UP000194236"/>
    </source>
</evidence>
<keyword evidence="5 8" id="KW-0378">Hydrolase</keyword>
<dbReference type="GO" id="GO:0036297">
    <property type="term" value="P:interstrand cross-link repair"/>
    <property type="evidence" value="ECO:0007669"/>
    <property type="project" value="InterPro"/>
</dbReference>
<keyword evidence="8" id="KW-0539">Nucleus</keyword>
<comment type="similarity">
    <text evidence="2 8">Belongs to the FAN1 family.</text>
</comment>
<dbReference type="AlphaFoldDB" id="A0A1Y3BF74"/>
<protein>
    <recommendedName>
        <fullName evidence="8">Fanconi-associated nuclease</fullName>
        <ecNumber evidence="8">3.1.4.1</ecNumber>
    </recommendedName>
</protein>
<dbReference type="PANTHER" id="PTHR15749">
    <property type="entry name" value="FANCONI-ASSOCIATED NUCLEASE 1"/>
    <property type="match status" value="1"/>
</dbReference>
<dbReference type="GO" id="GO:0070336">
    <property type="term" value="F:flap-structured DNA binding"/>
    <property type="evidence" value="ECO:0007669"/>
    <property type="project" value="TreeGrafter"/>
</dbReference>
<comment type="catalytic activity">
    <reaction evidence="1 8">
        <text>Hydrolytically removes 5'-nucleotides successively from the 3'-hydroxy termini of 3'-hydroxy-terminated oligonucleotides.</text>
        <dbReference type="EC" id="3.1.4.1"/>
    </reaction>
</comment>
<dbReference type="EC" id="3.1.4.1" evidence="8"/>
<proteinExistence type="inferred from homology"/>
<organism evidence="10 11">
    <name type="scientific">Euroglyphus maynei</name>
    <name type="common">Mayne's house dust mite</name>
    <dbReference type="NCBI Taxonomy" id="6958"/>
    <lineage>
        <taxon>Eukaryota</taxon>
        <taxon>Metazoa</taxon>
        <taxon>Ecdysozoa</taxon>
        <taxon>Arthropoda</taxon>
        <taxon>Chelicerata</taxon>
        <taxon>Arachnida</taxon>
        <taxon>Acari</taxon>
        <taxon>Acariformes</taxon>
        <taxon>Sarcoptiformes</taxon>
        <taxon>Astigmata</taxon>
        <taxon>Psoroptidia</taxon>
        <taxon>Analgoidea</taxon>
        <taxon>Pyroglyphidae</taxon>
        <taxon>Pyroglyphinae</taxon>
        <taxon>Euroglyphus</taxon>
    </lineage>
</organism>
<dbReference type="PANTHER" id="PTHR15749:SF4">
    <property type="entry name" value="FANCONI-ASSOCIATED NUCLEASE 1"/>
    <property type="match status" value="1"/>
</dbReference>
<evidence type="ECO:0000256" key="8">
    <source>
        <dbReference type="RuleBase" id="RU365033"/>
    </source>
</evidence>
<keyword evidence="4 8" id="KW-0479">Metal-binding</keyword>
<dbReference type="SMART" id="SM00990">
    <property type="entry name" value="VRR_NUC"/>
    <property type="match status" value="1"/>
</dbReference>
<keyword evidence="6 8" id="KW-0460">Magnesium</keyword>
<evidence type="ECO:0000313" key="10">
    <source>
        <dbReference type="EMBL" id="OTF77835.1"/>
    </source>
</evidence>
<comment type="caution">
    <text evidence="10">The sequence shown here is derived from an EMBL/GenBank/DDBJ whole genome shotgun (WGS) entry which is preliminary data.</text>
</comment>
<dbReference type="Pfam" id="PF08774">
    <property type="entry name" value="VRR_NUC"/>
    <property type="match status" value="1"/>
</dbReference>
<accession>A0A1Y3BF74</accession>
<dbReference type="GO" id="GO:0017108">
    <property type="term" value="F:5'-flap endonuclease activity"/>
    <property type="evidence" value="ECO:0007669"/>
    <property type="project" value="TreeGrafter"/>
</dbReference>
<comment type="subcellular location">
    <subcellularLocation>
        <location evidence="8">Nucleus</location>
    </subcellularLocation>
</comment>
<name>A0A1Y3BF74_EURMA</name>
<evidence type="ECO:0000259" key="9">
    <source>
        <dbReference type="SMART" id="SM00990"/>
    </source>
</evidence>
<dbReference type="Proteomes" id="UP000194236">
    <property type="component" value="Unassembled WGS sequence"/>
</dbReference>
<keyword evidence="8" id="KW-0234">DNA repair</keyword>
<evidence type="ECO:0000256" key="3">
    <source>
        <dbReference type="ARBA" id="ARBA00022722"/>
    </source>
</evidence>
<keyword evidence="8" id="KW-0227">DNA damage</keyword>
<evidence type="ECO:0000256" key="7">
    <source>
        <dbReference type="ARBA" id="ARBA00023211"/>
    </source>
</evidence>
<dbReference type="GO" id="GO:0005634">
    <property type="term" value="C:nucleus"/>
    <property type="evidence" value="ECO:0007669"/>
    <property type="project" value="UniProtKB-SubCell"/>
</dbReference>
<evidence type="ECO:0000256" key="5">
    <source>
        <dbReference type="ARBA" id="ARBA00022801"/>
    </source>
</evidence>
<evidence type="ECO:0000256" key="2">
    <source>
        <dbReference type="ARBA" id="ARBA00005533"/>
    </source>
</evidence>
<keyword evidence="3 8" id="KW-0540">Nuclease</keyword>
<dbReference type="GO" id="GO:0004528">
    <property type="term" value="F:phosphodiesterase I activity"/>
    <property type="evidence" value="ECO:0007669"/>
    <property type="project" value="UniProtKB-EC"/>
</dbReference>
<evidence type="ECO:0000256" key="4">
    <source>
        <dbReference type="ARBA" id="ARBA00022723"/>
    </source>
</evidence>